<dbReference type="Pfam" id="PF00646">
    <property type="entry name" value="F-box"/>
    <property type="match status" value="1"/>
</dbReference>
<evidence type="ECO:0000313" key="3">
    <source>
        <dbReference type="EnsemblPlants" id="LPERR02G25420.2"/>
    </source>
</evidence>
<reference evidence="4" key="2">
    <citation type="submission" date="2013-12" db="EMBL/GenBank/DDBJ databases">
        <authorList>
            <person name="Yu Y."/>
            <person name="Lee S."/>
            <person name="de Baynast K."/>
            <person name="Wissotski M."/>
            <person name="Liu L."/>
            <person name="Talag J."/>
            <person name="Goicoechea J."/>
            <person name="Angelova A."/>
            <person name="Jetty R."/>
            <person name="Kudrna D."/>
            <person name="Golser W."/>
            <person name="Rivera L."/>
            <person name="Zhang J."/>
            <person name="Wing R."/>
        </authorList>
    </citation>
    <scope>NUCLEOTIDE SEQUENCE</scope>
</reference>
<dbReference type="Gramene" id="LPERR02G25420.2">
    <property type="protein sequence ID" value="LPERR02G25420.2"/>
    <property type="gene ID" value="LPERR02G25420"/>
</dbReference>
<feature type="domain" description="F-box associated beta-propeller type 3" evidence="2">
    <location>
        <begin position="112"/>
        <end position="319"/>
    </location>
</feature>
<protein>
    <recommendedName>
        <fullName evidence="5">F-box domain-containing protein</fullName>
    </recommendedName>
</protein>
<evidence type="ECO:0008006" key="5">
    <source>
        <dbReference type="Google" id="ProtNLM"/>
    </source>
</evidence>
<dbReference type="InterPro" id="IPR036047">
    <property type="entry name" value="F-box-like_dom_sf"/>
</dbReference>
<dbReference type="SUPFAM" id="SSF81383">
    <property type="entry name" value="F-box domain"/>
    <property type="match status" value="1"/>
</dbReference>
<proteinExistence type="predicted"/>
<dbReference type="AlphaFoldDB" id="A0A0D9VKJ5"/>
<evidence type="ECO:0000313" key="4">
    <source>
        <dbReference type="Proteomes" id="UP000032180"/>
    </source>
</evidence>
<evidence type="ECO:0000259" key="1">
    <source>
        <dbReference type="Pfam" id="PF00646"/>
    </source>
</evidence>
<dbReference type="InterPro" id="IPR013187">
    <property type="entry name" value="F-box-assoc_dom_typ3"/>
</dbReference>
<sequence length="477" mass="53012">MVSTITRPSTSYPSEPSSNSMMVAPNIPEDVVMHKILVLLPVKVLMRFRCVCKSWCATISSRHFAEIDKCHSQSSLYCIFDDHNIPPGSSSINIQHLNGESYCSLKWLEDCFVINSSPDLIVLGHKGGYKLLNPALQQCVNIPPSSWQNETIHLSGFGFLANLGKYKMLSMLVGGANEDSCEVFTVGNDNLWRVATPPPFPVSVSDHMPFIKEKLHMLALDLKGEDSKLLAFDLLEENWLTMDLPLKPHGHLNEVYEIRDLQGFVCFICCTPSNTIDVWMLMDHADSVWSKYLAIDAESFARILKGQFIIDDMMHAGLYGFPIEPTKKGKIFLELDDGRWFCYDPRDQSIQVADHKGILTSYAENLVPVFGFSEAYRADCPGTRFRPAASNAMTPCAALNVFSANSGGNAAVKRLLLPPSMSRAAAMATVGFVVGCGDAAARPRFPMRICSLLRRWKVLRSERQSVAHRVVGEVLAL</sequence>
<organism evidence="3 4">
    <name type="scientific">Leersia perrieri</name>
    <dbReference type="NCBI Taxonomy" id="77586"/>
    <lineage>
        <taxon>Eukaryota</taxon>
        <taxon>Viridiplantae</taxon>
        <taxon>Streptophyta</taxon>
        <taxon>Embryophyta</taxon>
        <taxon>Tracheophyta</taxon>
        <taxon>Spermatophyta</taxon>
        <taxon>Magnoliopsida</taxon>
        <taxon>Liliopsida</taxon>
        <taxon>Poales</taxon>
        <taxon>Poaceae</taxon>
        <taxon>BOP clade</taxon>
        <taxon>Oryzoideae</taxon>
        <taxon>Oryzeae</taxon>
        <taxon>Oryzinae</taxon>
        <taxon>Leersia</taxon>
    </lineage>
</organism>
<reference evidence="3" key="3">
    <citation type="submission" date="2015-04" db="UniProtKB">
        <authorList>
            <consortium name="EnsemblPlants"/>
        </authorList>
    </citation>
    <scope>IDENTIFICATION</scope>
</reference>
<dbReference type="CDD" id="cd22157">
    <property type="entry name" value="F-box_AtFBW1-like"/>
    <property type="match status" value="1"/>
</dbReference>
<evidence type="ECO:0000259" key="2">
    <source>
        <dbReference type="Pfam" id="PF08268"/>
    </source>
</evidence>
<dbReference type="InterPro" id="IPR001810">
    <property type="entry name" value="F-box_dom"/>
</dbReference>
<dbReference type="eggNOG" id="ENOG502T151">
    <property type="taxonomic scope" value="Eukaryota"/>
</dbReference>
<dbReference type="Proteomes" id="UP000032180">
    <property type="component" value="Chromosome 2"/>
</dbReference>
<dbReference type="PANTHER" id="PTHR31111">
    <property type="entry name" value="BNAA05G37150D PROTEIN-RELATED"/>
    <property type="match status" value="1"/>
</dbReference>
<accession>A0A0D9VKJ5</accession>
<dbReference type="EnsemblPlants" id="LPERR02G25420.2">
    <property type="protein sequence ID" value="LPERR02G25420.2"/>
    <property type="gene ID" value="LPERR02G25420"/>
</dbReference>
<feature type="domain" description="F-box" evidence="1">
    <location>
        <begin position="28"/>
        <end position="64"/>
    </location>
</feature>
<dbReference type="PANTHER" id="PTHR31111:SF136">
    <property type="entry name" value="F-BOX ASSOCIATED DOMAIN-CONTAINING PROTEIN"/>
    <property type="match status" value="1"/>
</dbReference>
<dbReference type="Pfam" id="PF08268">
    <property type="entry name" value="FBA_3"/>
    <property type="match status" value="1"/>
</dbReference>
<keyword evidence="4" id="KW-1185">Reference proteome</keyword>
<reference evidence="3 4" key="1">
    <citation type="submission" date="2012-08" db="EMBL/GenBank/DDBJ databases">
        <title>Oryza genome evolution.</title>
        <authorList>
            <person name="Wing R.A."/>
        </authorList>
    </citation>
    <scope>NUCLEOTIDE SEQUENCE</scope>
</reference>
<dbReference type="NCBIfam" id="TIGR01640">
    <property type="entry name" value="F_box_assoc_1"/>
    <property type="match status" value="1"/>
</dbReference>
<name>A0A0D9VKJ5_9ORYZ</name>
<dbReference type="InterPro" id="IPR017451">
    <property type="entry name" value="F-box-assoc_interact_dom"/>
</dbReference>
<dbReference type="STRING" id="77586.A0A0D9VKJ5"/>
<dbReference type="HOGENOM" id="CLU_576672_0_0_1"/>